<evidence type="ECO:0000313" key="1">
    <source>
        <dbReference type="EMBL" id="QRD92767.1"/>
    </source>
</evidence>
<dbReference type="Proteomes" id="UP000596276">
    <property type="component" value="Chromosome 8"/>
</dbReference>
<proteinExistence type="predicted"/>
<dbReference type="AlphaFoldDB" id="A0A7U2MZK0"/>
<dbReference type="EMBL" id="CP044616">
    <property type="protein sequence ID" value="QRD92767.1"/>
    <property type="molecule type" value="Genomic_DNA"/>
</dbReference>
<reference evidence="2" key="1">
    <citation type="journal article" date="2021" name="G3 (Bethesda)">
        <title>Chromosome assembled and annotated genome sequence of Aspergillus flavus NRRL 3357.</title>
        <authorList>
            <person name="Skerker J.M."/>
            <person name="Pianalto K.M."/>
            <person name="Mondo S.J."/>
            <person name="Yang K."/>
            <person name="Arkin A.P."/>
            <person name="Keller N.P."/>
            <person name="Grigoriev I.V."/>
            <person name="Louise Glass N.L."/>
        </authorList>
    </citation>
    <scope>NUCLEOTIDE SEQUENCE [LARGE SCALE GENOMIC DNA]</scope>
    <source>
        <strain evidence="2">ATCC 200026 / FGSC A1120 / IAM 13836 / NRRL 3357 / JCM 12722 / SRRC 167</strain>
    </source>
</reference>
<sequence length="365" mass="40488">MENAGGMSSPCLYTAAATNAFTGCVEFPTSWTFDQDEVPANLRQIESKRKCWQTTSSTGFKQSEAQTSTIQVEAGNNFSSSFAPQPGYTYNVVQCSLNTTGPSDMQRPDLLEYPALPQSLVTQTTEDIAHCVDNDVSQSPFGIKPYPPDLPVNSFTAHSPASIGSFQSPRSQEYINLRPMLYRSDKLLETYEKISCALFTLHRKRMILGESTACVYTVDGLFQCVSTLCDLLEITVPAANASIDTAGYITNNGIFKLGLMGVSIILEIYENLLRNYQRLECPEDFNTEKTSQNVFQLTFSSDNVELATIMLRYTAMDIHLRRLQVVLETAGLELNLDPSLSAQINETKGVLGVFLYSLQNYIIHT</sequence>
<accession>A0A7U2MZK0</accession>
<gene>
    <name evidence="1" type="ORF">F9C07_2236953</name>
</gene>
<organism evidence="1 2">
    <name type="scientific">Aspergillus flavus (strain ATCC 200026 / FGSC A1120 / IAM 13836 / NRRL 3357 / JCM 12722 / SRRC 167)</name>
    <dbReference type="NCBI Taxonomy" id="332952"/>
    <lineage>
        <taxon>Eukaryota</taxon>
        <taxon>Fungi</taxon>
        <taxon>Dikarya</taxon>
        <taxon>Ascomycota</taxon>
        <taxon>Pezizomycotina</taxon>
        <taxon>Eurotiomycetes</taxon>
        <taxon>Eurotiomycetidae</taxon>
        <taxon>Eurotiales</taxon>
        <taxon>Aspergillaceae</taxon>
        <taxon>Aspergillus</taxon>
        <taxon>Aspergillus subgen. Circumdati</taxon>
    </lineage>
</organism>
<protein>
    <submittedName>
        <fullName evidence="1">Uncharacterized protein</fullName>
    </submittedName>
</protein>
<name>A0A7U2MZK0_ASPFN</name>
<evidence type="ECO:0000313" key="2">
    <source>
        <dbReference type="Proteomes" id="UP000596276"/>
    </source>
</evidence>
<dbReference type="VEuPathDB" id="FungiDB:F9C07_2236953"/>
<keyword evidence="2" id="KW-1185">Reference proteome</keyword>